<dbReference type="RefSeq" id="WP_091549341.1">
    <property type="nucleotide sequence ID" value="NZ_FONY01000059.1"/>
</dbReference>
<proteinExistence type="predicted"/>
<dbReference type="OrthoDB" id="1186563at2"/>
<keyword evidence="2" id="KW-1185">Reference proteome</keyword>
<evidence type="ECO:0008006" key="3">
    <source>
        <dbReference type="Google" id="ProtNLM"/>
    </source>
</evidence>
<dbReference type="Proteomes" id="UP000199513">
    <property type="component" value="Unassembled WGS sequence"/>
</dbReference>
<dbReference type="STRING" id="1003.SAMN04488541_10597"/>
<evidence type="ECO:0000313" key="2">
    <source>
        <dbReference type="Proteomes" id="UP000199513"/>
    </source>
</evidence>
<protein>
    <recommendedName>
        <fullName evidence="3">Outer membrane protein beta-barrel domain-containing protein</fullName>
    </recommendedName>
</protein>
<accession>A0A1I2JNC5</accession>
<reference evidence="1 2" key="1">
    <citation type="submission" date="2016-10" db="EMBL/GenBank/DDBJ databases">
        <authorList>
            <person name="de Groot N.N."/>
        </authorList>
    </citation>
    <scope>NUCLEOTIDE SEQUENCE [LARGE SCALE GENOMIC DNA]</scope>
    <source>
        <strain>GEY</strain>
        <strain evidence="2">DSM 9560</strain>
    </source>
</reference>
<sequence length="216" mass="25641">MKRFLKFLITLIALATFFKSLYGQEKSTFNIKISGGSAYSFFLTRYQENPFSLPDIVDIYKKSHIGYTYAISLSKVWKDDNRLSIGYGFQEFRRVVNLQTLSAYIENYRIFHRDNIWDISYARNFLKGNKHFWFGSGLYYLRPIQQEIQANNRVIMLVTRDNKRHRLHEIGIKIEMDYEFKLRENIYSGLRLQYAHGLSDGQAHFVSLTSYFNLAF</sequence>
<dbReference type="EMBL" id="FONY01000059">
    <property type="protein sequence ID" value="SFF56445.1"/>
    <property type="molecule type" value="Genomic_DNA"/>
</dbReference>
<gene>
    <name evidence="1" type="ORF">SAMN04488541_10597</name>
</gene>
<name>A0A1I2JNC5_9BACT</name>
<organism evidence="1 2">
    <name type="scientific">Thermoflexibacter ruber</name>
    <dbReference type="NCBI Taxonomy" id="1003"/>
    <lineage>
        <taxon>Bacteria</taxon>
        <taxon>Pseudomonadati</taxon>
        <taxon>Bacteroidota</taxon>
        <taxon>Cytophagia</taxon>
        <taxon>Cytophagales</taxon>
        <taxon>Thermoflexibacteraceae</taxon>
        <taxon>Thermoflexibacter</taxon>
    </lineage>
</organism>
<dbReference type="AlphaFoldDB" id="A0A1I2JNC5"/>
<evidence type="ECO:0000313" key="1">
    <source>
        <dbReference type="EMBL" id="SFF56445.1"/>
    </source>
</evidence>